<reference evidence="3" key="1">
    <citation type="submission" date="2016-06" db="EMBL/GenBank/DDBJ databases">
        <authorList>
            <person name="Rodrigo-Torres L."/>
            <person name="Arahal R.D."/>
            <person name="Lucena T."/>
        </authorList>
    </citation>
    <scope>NUCLEOTIDE SEQUENCE [LARGE SCALE GENOMIC DNA]</scope>
    <source>
        <strain evidence="3">CECT8203</strain>
    </source>
</reference>
<evidence type="ECO:0000313" key="2">
    <source>
        <dbReference type="EMBL" id="SNX48181.1"/>
    </source>
</evidence>
<dbReference type="AlphaFoldDB" id="A0A240EI50"/>
<dbReference type="PANTHER" id="PTHR35841">
    <property type="entry name" value="PHOSPHONATES-BINDING PERIPLASMIC PROTEIN"/>
    <property type="match status" value="1"/>
</dbReference>
<dbReference type="RefSeq" id="WP_096993383.1">
    <property type="nucleotide sequence ID" value="NZ_JBHSII010000011.1"/>
</dbReference>
<feature type="chain" id="PRO_5013235445" evidence="1">
    <location>
        <begin position="24"/>
        <end position="317"/>
    </location>
</feature>
<dbReference type="PANTHER" id="PTHR35841:SF1">
    <property type="entry name" value="PHOSPHONATES-BINDING PERIPLASMIC PROTEIN"/>
    <property type="match status" value="1"/>
</dbReference>
<sequence length="317" mass="35452">MRLKLLLGLLISQFLFGISLTNASTEVNIENGKTFTIGVLSCKARKHIVFSAPLARYLANKLSKYGYVRSEVKVTNSALELEQWLDSGEVDLVSETLFSALALQNEHNGEILLRRWKKGEFEYHTVFFARKDSDINSLSDLSGKTIALEDHNSTSGFFLPIKALEEKQLHPVRFSSSLAPDLTNKVGVILTGEVLRKADEISLSTWVYRSQVDAAAFSSNNWNDLADMPQHIKSTMKVFHRTESVPRSVIVIRKDLPGAVKQTIKHSLLSADNDPVGIAAIAQYQKTAKFDEIPPSQLALFPQYNAARLQVEKAWFN</sequence>
<protein>
    <submittedName>
        <fullName evidence="2">ABC transporter, phosphonate, periplasmic substrate-binding protein</fullName>
    </submittedName>
</protein>
<dbReference type="Pfam" id="PF12974">
    <property type="entry name" value="Phosphonate-bd"/>
    <property type="match status" value="1"/>
</dbReference>
<proteinExistence type="predicted"/>
<evidence type="ECO:0000256" key="1">
    <source>
        <dbReference type="SAM" id="SignalP"/>
    </source>
</evidence>
<dbReference type="EMBL" id="OANU01000023">
    <property type="protein sequence ID" value="SNX48181.1"/>
    <property type="molecule type" value="Genomic_DNA"/>
</dbReference>
<dbReference type="OrthoDB" id="225238at2"/>
<keyword evidence="1" id="KW-0732">Signal</keyword>
<feature type="signal peptide" evidence="1">
    <location>
        <begin position="1"/>
        <end position="23"/>
    </location>
</feature>
<keyword evidence="3" id="KW-1185">Reference proteome</keyword>
<dbReference type="Proteomes" id="UP000219336">
    <property type="component" value="Unassembled WGS sequence"/>
</dbReference>
<name>A0A240EI50_9VIBR</name>
<dbReference type="SUPFAM" id="SSF53850">
    <property type="entry name" value="Periplasmic binding protein-like II"/>
    <property type="match status" value="1"/>
</dbReference>
<accession>A0A240EI50</accession>
<evidence type="ECO:0000313" key="3">
    <source>
        <dbReference type="Proteomes" id="UP000219336"/>
    </source>
</evidence>
<organism evidence="2 3">
    <name type="scientific">Vibrio thalassae</name>
    <dbReference type="NCBI Taxonomy" id="1243014"/>
    <lineage>
        <taxon>Bacteria</taxon>
        <taxon>Pseudomonadati</taxon>
        <taxon>Pseudomonadota</taxon>
        <taxon>Gammaproteobacteria</taxon>
        <taxon>Vibrionales</taxon>
        <taxon>Vibrionaceae</taxon>
        <taxon>Vibrio</taxon>
    </lineage>
</organism>
<dbReference type="Gene3D" id="3.40.190.10">
    <property type="entry name" value="Periplasmic binding protein-like II"/>
    <property type="match status" value="2"/>
</dbReference>
<gene>
    <name evidence="2" type="ORF">VTH8203_01799</name>
</gene>